<accession>A0ABV4WRP6</accession>
<dbReference type="Pfam" id="PF01758">
    <property type="entry name" value="SBF"/>
    <property type="match status" value="1"/>
</dbReference>
<feature type="transmembrane region" description="Helical" evidence="5">
    <location>
        <begin position="104"/>
        <end position="127"/>
    </location>
</feature>
<comment type="subcellular location">
    <subcellularLocation>
        <location evidence="1">Membrane</location>
        <topology evidence="1">Multi-pass membrane protein</topology>
    </subcellularLocation>
</comment>
<gene>
    <name evidence="6" type="ORF">ACE1CA_22630</name>
</gene>
<proteinExistence type="predicted"/>
<feature type="transmembrane region" description="Helical" evidence="5">
    <location>
        <begin position="76"/>
        <end position="92"/>
    </location>
</feature>
<dbReference type="InterPro" id="IPR004710">
    <property type="entry name" value="Bilac:Na_transpt"/>
</dbReference>
<feature type="transmembrane region" description="Helical" evidence="5">
    <location>
        <begin position="139"/>
        <end position="157"/>
    </location>
</feature>
<name>A0ABV4WRP6_9CYAN</name>
<dbReference type="PANTHER" id="PTHR10361">
    <property type="entry name" value="SODIUM-BILE ACID COTRANSPORTER"/>
    <property type="match status" value="1"/>
</dbReference>
<evidence type="ECO:0000256" key="3">
    <source>
        <dbReference type="ARBA" id="ARBA00022989"/>
    </source>
</evidence>
<feature type="transmembrane region" description="Helical" evidence="5">
    <location>
        <begin position="256"/>
        <end position="276"/>
    </location>
</feature>
<feature type="transmembrane region" description="Helical" evidence="5">
    <location>
        <begin position="47"/>
        <end position="70"/>
    </location>
</feature>
<feature type="transmembrane region" description="Helical" evidence="5">
    <location>
        <begin position="202"/>
        <end position="220"/>
    </location>
</feature>
<evidence type="ECO:0000256" key="2">
    <source>
        <dbReference type="ARBA" id="ARBA00022692"/>
    </source>
</evidence>
<dbReference type="EMBL" id="JBHFNT010000207">
    <property type="protein sequence ID" value="MFB2837333.1"/>
    <property type="molecule type" value="Genomic_DNA"/>
</dbReference>
<keyword evidence="2 5" id="KW-0812">Transmembrane</keyword>
<dbReference type="PANTHER" id="PTHR10361:SF28">
    <property type="entry name" value="P3 PROTEIN-RELATED"/>
    <property type="match status" value="1"/>
</dbReference>
<feature type="transmembrane region" description="Helical" evidence="5">
    <location>
        <begin position="12"/>
        <end position="35"/>
    </location>
</feature>
<comment type="caution">
    <text evidence="6">The sequence shown here is derived from an EMBL/GenBank/DDBJ whole genome shotgun (WGS) entry which is preliminary data.</text>
</comment>
<keyword evidence="7" id="KW-1185">Reference proteome</keyword>
<evidence type="ECO:0000313" key="6">
    <source>
        <dbReference type="EMBL" id="MFB2837333.1"/>
    </source>
</evidence>
<dbReference type="InterPro" id="IPR002657">
    <property type="entry name" value="BilAc:Na_symport/Acr3"/>
</dbReference>
<dbReference type="InterPro" id="IPR038770">
    <property type="entry name" value="Na+/solute_symporter_sf"/>
</dbReference>
<evidence type="ECO:0000313" key="7">
    <source>
        <dbReference type="Proteomes" id="UP001576780"/>
    </source>
</evidence>
<dbReference type="Proteomes" id="UP001576780">
    <property type="component" value="Unassembled WGS sequence"/>
</dbReference>
<feature type="transmembrane region" description="Helical" evidence="5">
    <location>
        <begin position="178"/>
        <end position="196"/>
    </location>
</feature>
<evidence type="ECO:0000256" key="1">
    <source>
        <dbReference type="ARBA" id="ARBA00004141"/>
    </source>
</evidence>
<dbReference type="Gene3D" id="1.20.1530.20">
    <property type="match status" value="1"/>
</dbReference>
<keyword evidence="3 5" id="KW-1133">Transmembrane helix</keyword>
<evidence type="ECO:0000256" key="4">
    <source>
        <dbReference type="ARBA" id="ARBA00023136"/>
    </source>
</evidence>
<sequence>MNEILTFIDFRLINKLAFLTLILSMLLDTGLSLTIQQLWQPFRNIRLILQSLLANFILVPLFVYLLLQIIPVSEPFRIGFTIMAVAGGPPVLPKLAQLVNGNLAYAAGLMMLMICVTAFYMPFALSIALQNIQVNPWQILKPLVTLMLIPLAIGLLIRAKNEAIAATLQPWMRQISSAGLILGLSTSLIIQFSSLIEMVKTGTIFIIIGFILVSFGFGYILGGPEKDTRRTLAVGTAQRNIAAALLVAGTNFDDPAVVSVIIVTSLSLFVLIRLIAKQAFALAEVDQVEV</sequence>
<protein>
    <submittedName>
        <fullName evidence="6">Bile acid:sodium symporter family protein</fullName>
    </submittedName>
</protein>
<reference evidence="6 7" key="1">
    <citation type="submission" date="2024-09" db="EMBL/GenBank/DDBJ databases">
        <title>Floridaenema gen nov. (Aerosakkonemataceae, Aerosakkonematales ord. nov., Cyanobacteria) from benthic tropical and subtropical fresh waters, with the description of four new species.</title>
        <authorList>
            <person name="Moretto J.A."/>
            <person name="Berthold D.E."/>
            <person name="Lefler F.W."/>
            <person name="Huang I.-S."/>
            <person name="Laughinghouse H. IV."/>
        </authorList>
    </citation>
    <scope>NUCLEOTIDE SEQUENCE [LARGE SCALE GENOMIC DNA]</scope>
    <source>
        <strain evidence="6 7">BLCC-F167</strain>
    </source>
</reference>
<organism evidence="6 7">
    <name type="scientific">Floridaenema evergladense BLCC-F167</name>
    <dbReference type="NCBI Taxonomy" id="3153639"/>
    <lineage>
        <taxon>Bacteria</taxon>
        <taxon>Bacillati</taxon>
        <taxon>Cyanobacteriota</taxon>
        <taxon>Cyanophyceae</taxon>
        <taxon>Oscillatoriophycideae</taxon>
        <taxon>Aerosakkonematales</taxon>
        <taxon>Aerosakkonemataceae</taxon>
        <taxon>Floridanema</taxon>
        <taxon>Floridanema evergladense</taxon>
    </lineage>
</organism>
<keyword evidence="4 5" id="KW-0472">Membrane</keyword>
<evidence type="ECO:0000256" key="5">
    <source>
        <dbReference type="SAM" id="Phobius"/>
    </source>
</evidence>
<dbReference type="RefSeq" id="WP_413279685.1">
    <property type="nucleotide sequence ID" value="NZ_JBHFNT010000207.1"/>
</dbReference>